<evidence type="ECO:0000259" key="5">
    <source>
        <dbReference type="Pfam" id="PF21557"/>
    </source>
</evidence>
<dbReference type="Gene3D" id="2.60.120.260">
    <property type="entry name" value="Galactose-binding domain-like"/>
    <property type="match status" value="3"/>
</dbReference>
<dbReference type="AlphaFoldDB" id="A0A329MNQ2"/>
<keyword evidence="7" id="KW-1185">Reference proteome</keyword>
<evidence type="ECO:0000259" key="2">
    <source>
        <dbReference type="Pfam" id="PF08531"/>
    </source>
</evidence>
<feature type="domain" description="Alpha-L-rhamnosidase" evidence="5">
    <location>
        <begin position="224"/>
        <end position="398"/>
    </location>
</feature>
<dbReference type="Gene3D" id="1.50.10.10">
    <property type="match status" value="1"/>
</dbReference>
<dbReference type="InterPro" id="IPR035398">
    <property type="entry name" value="Bac_rhamnosid_C"/>
</dbReference>
<dbReference type="Pfam" id="PF17390">
    <property type="entry name" value="Bac_rhamnosid_C"/>
    <property type="match status" value="1"/>
</dbReference>
<evidence type="ECO:0000313" key="6">
    <source>
        <dbReference type="EMBL" id="RAV21404.1"/>
    </source>
</evidence>
<dbReference type="Pfam" id="PF05592">
    <property type="entry name" value="Bac_rhamnosid"/>
    <property type="match status" value="1"/>
</dbReference>
<feature type="domain" description="Alpha-L-rhamnosidase six-hairpin glycosidase" evidence="3">
    <location>
        <begin position="549"/>
        <end position="888"/>
    </location>
</feature>
<dbReference type="InterPro" id="IPR008902">
    <property type="entry name" value="Rhamnosid_concanavalin"/>
</dbReference>
<dbReference type="Pfam" id="PF21557">
    <property type="entry name" value="RhaB_D2"/>
    <property type="match status" value="1"/>
</dbReference>
<dbReference type="InterPro" id="IPR008979">
    <property type="entry name" value="Galactose-bd-like_sf"/>
</dbReference>
<dbReference type="GO" id="GO:0005975">
    <property type="term" value="P:carbohydrate metabolic process"/>
    <property type="evidence" value="ECO:0007669"/>
    <property type="project" value="InterPro"/>
</dbReference>
<name>A0A329MNQ2_9BACL</name>
<dbReference type="Gene3D" id="2.60.420.10">
    <property type="entry name" value="Maltose phosphorylase, domain 3"/>
    <property type="match status" value="1"/>
</dbReference>
<comment type="caution">
    <text evidence="6">The sequence shown here is derived from an EMBL/GenBank/DDBJ whole genome shotgun (WGS) entry which is preliminary data.</text>
</comment>
<evidence type="ECO:0000313" key="7">
    <source>
        <dbReference type="Proteomes" id="UP000250369"/>
    </source>
</evidence>
<dbReference type="InterPro" id="IPR013737">
    <property type="entry name" value="Bac_rhamnosid_N"/>
</dbReference>
<evidence type="ECO:0000259" key="4">
    <source>
        <dbReference type="Pfam" id="PF17390"/>
    </source>
</evidence>
<dbReference type="InterPro" id="IPR008928">
    <property type="entry name" value="6-hairpin_glycosidase_sf"/>
</dbReference>
<dbReference type="OrthoDB" id="9815108at2"/>
<proteinExistence type="predicted"/>
<sequence>MNTNWVAQWIWNGETEASPRNEWWCFRKNFMLSSENAESAVLNISADSRYVLYVNDVQVGRGPVRSWPFEQAYDRYEVGHLLRTGARNTIAVIVLHYGIPNFYYVKGRGGLLAQLELYDSDRLIDVYGTDSSWKTSRHLGQDARAPRMACQQAFTERIDGRLWHERWMDRDYDDSNWGFCRIVGPALTAPWEGLKPSGIPKLTEERIYPVRVESLSRVVPVKLTTVIDIRNHMVPESTEHAHLVGYTGFVATIIRVPEGRVQATLGFTFAAVNFGTCWIDGKAYNEEDFRGEKPELFLDLELEQGDHLFVMDVSGLEHGRGYHIGLDGDGPLEWLSPLAVETGKDSAFVSIGPFHTVKFVDHEPGEELDMTGEAYLQARQDMQSGTLTALMEWVRPIPLSLVSRDDVFASCIWKRECRPVMVPASLQQLVSPNGALTEIPRFDGADTEIIIDFGRELSGYIAFELTAEEGTVVDCYGYEYMRDGWRQDTHSLDNTLRYACRAGRQSYSSLVRRGLRYVMLTIRHASATAKPVKIAGISVIQSHYPVADIGRFQCSDTLLNEVWKMSVYTTKLCMEDTFVDCPAYEQTFWVGDSRNEALVSYYTLGAEPLVKRCLELVPGSSRQTPLYADQLPGGLSSVIPNWTFLWVVACQEYYEQTGDAAFASRIWPHVRFTLEHYLLRMDELGLLNMRGWNFLDWAPIDQPNHGVVTHQNVFLCKALSAAGQLAIAAGQPTDGAAWANRAKELGRAINLHLWSEEKRAYVDCIHTDGRVSDIYSMQTQVTAFLCKVPELDRKEALEQLLLQPPGQFVPIGSPFMSFFYYEAMDEIGQYRWILDDIRRNYGRMLEHDATTCWEMYPGNQDNSGKSAAPTRSHCHAWSAAPAYFLGAIVLGVRRTAPGWKEAIIAPQPCGLSWARGAVPIFGGGRIDVSWRIDEENNRFHIRISSPASLRYEIRYPDGYEGSSERIEIPDCTTEYMQ</sequence>
<dbReference type="InterPro" id="IPR035396">
    <property type="entry name" value="Bac_rhamnosid6H"/>
</dbReference>
<dbReference type="SUPFAM" id="SSF49785">
    <property type="entry name" value="Galactose-binding domain-like"/>
    <property type="match status" value="1"/>
</dbReference>
<dbReference type="Proteomes" id="UP000250369">
    <property type="component" value="Unassembled WGS sequence"/>
</dbReference>
<feature type="domain" description="Alpha-L-rhamnosidase C-terminal" evidence="4">
    <location>
        <begin position="891"/>
        <end position="960"/>
    </location>
</feature>
<dbReference type="SUPFAM" id="SSF48208">
    <property type="entry name" value="Six-hairpin glycosidases"/>
    <property type="match status" value="1"/>
</dbReference>
<dbReference type="PANTHER" id="PTHR34987:SF2">
    <property type="entry name" value="B, PUTATIVE (AFU_ORTHOLOGUE AFUA_7G05040)-RELATED"/>
    <property type="match status" value="1"/>
</dbReference>
<organism evidence="6 7">
    <name type="scientific">Paenibacillus contaminans</name>
    <dbReference type="NCBI Taxonomy" id="450362"/>
    <lineage>
        <taxon>Bacteria</taxon>
        <taxon>Bacillati</taxon>
        <taxon>Bacillota</taxon>
        <taxon>Bacilli</taxon>
        <taxon>Bacillales</taxon>
        <taxon>Paenibacillaceae</taxon>
        <taxon>Paenibacillus</taxon>
    </lineage>
</organism>
<feature type="domain" description="Alpha-L-rhamnosidase concanavalin-like" evidence="1">
    <location>
        <begin position="446"/>
        <end position="531"/>
    </location>
</feature>
<dbReference type="InterPro" id="IPR048653">
    <property type="entry name" value="RhaB_D2"/>
</dbReference>
<dbReference type="EMBL" id="QMFB01000004">
    <property type="protein sequence ID" value="RAV21404.1"/>
    <property type="molecule type" value="Genomic_DNA"/>
</dbReference>
<dbReference type="Pfam" id="PF08531">
    <property type="entry name" value="Bac_rhamnosid_N"/>
    <property type="match status" value="1"/>
</dbReference>
<reference evidence="6 7" key="1">
    <citation type="journal article" date="2009" name="Int. J. Syst. Evol. Microbiol.">
        <title>Paenibacillus contaminans sp. nov., isolated from a contaminated laboratory plate.</title>
        <authorList>
            <person name="Chou J.H."/>
            <person name="Lee J.H."/>
            <person name="Lin M.C."/>
            <person name="Chang P.S."/>
            <person name="Arun A.B."/>
            <person name="Young C.C."/>
            <person name="Chen W.M."/>
        </authorList>
    </citation>
    <scope>NUCLEOTIDE SEQUENCE [LARGE SCALE GENOMIC DNA]</scope>
    <source>
        <strain evidence="6 7">CKOBP-6</strain>
    </source>
</reference>
<protein>
    <submittedName>
        <fullName evidence="6">Alpha-L-rhamnosidase</fullName>
    </submittedName>
</protein>
<evidence type="ECO:0000259" key="3">
    <source>
        <dbReference type="Pfam" id="PF17389"/>
    </source>
</evidence>
<evidence type="ECO:0000259" key="1">
    <source>
        <dbReference type="Pfam" id="PF05592"/>
    </source>
</evidence>
<dbReference type="Pfam" id="PF17389">
    <property type="entry name" value="Bac_rhamnosid6H"/>
    <property type="match status" value="1"/>
</dbReference>
<dbReference type="InterPro" id="IPR012341">
    <property type="entry name" value="6hp_glycosidase-like_sf"/>
</dbReference>
<dbReference type="RefSeq" id="WP_113030495.1">
    <property type="nucleotide sequence ID" value="NZ_QMFB01000004.1"/>
</dbReference>
<feature type="domain" description="Bacterial alpha-L-rhamnosidase N-terminal" evidence="2">
    <location>
        <begin position="37"/>
        <end position="179"/>
    </location>
</feature>
<accession>A0A329MNQ2</accession>
<gene>
    <name evidence="6" type="ORF">DQG23_08930</name>
</gene>
<dbReference type="PANTHER" id="PTHR34987">
    <property type="entry name" value="C, PUTATIVE (AFU_ORTHOLOGUE AFUA_3G02880)-RELATED"/>
    <property type="match status" value="1"/>
</dbReference>